<sequence>MAAKISAPCYLPCSSQLRKLPRSNASVRSPRFFMASTLHTRSRMHIFDLFLSFAFPSFGSMFSLSSGVLACFFIILS</sequence>
<gene>
    <name evidence="1" type="ORF">MLD38_016864</name>
</gene>
<accession>A0ACB9QQM7</accession>
<evidence type="ECO:0000313" key="1">
    <source>
        <dbReference type="EMBL" id="KAI4368291.1"/>
    </source>
</evidence>
<organism evidence="1 2">
    <name type="scientific">Melastoma candidum</name>
    <dbReference type="NCBI Taxonomy" id="119954"/>
    <lineage>
        <taxon>Eukaryota</taxon>
        <taxon>Viridiplantae</taxon>
        <taxon>Streptophyta</taxon>
        <taxon>Embryophyta</taxon>
        <taxon>Tracheophyta</taxon>
        <taxon>Spermatophyta</taxon>
        <taxon>Magnoliopsida</taxon>
        <taxon>eudicotyledons</taxon>
        <taxon>Gunneridae</taxon>
        <taxon>Pentapetalae</taxon>
        <taxon>rosids</taxon>
        <taxon>malvids</taxon>
        <taxon>Myrtales</taxon>
        <taxon>Melastomataceae</taxon>
        <taxon>Melastomatoideae</taxon>
        <taxon>Melastomateae</taxon>
        <taxon>Melastoma</taxon>
    </lineage>
</organism>
<dbReference type="EMBL" id="CM042884">
    <property type="protein sequence ID" value="KAI4368291.1"/>
    <property type="molecule type" value="Genomic_DNA"/>
</dbReference>
<proteinExistence type="predicted"/>
<protein>
    <submittedName>
        <fullName evidence="1">Uncharacterized protein</fullName>
    </submittedName>
</protein>
<evidence type="ECO:0000313" key="2">
    <source>
        <dbReference type="Proteomes" id="UP001057402"/>
    </source>
</evidence>
<keyword evidence="2" id="KW-1185">Reference proteome</keyword>
<comment type="caution">
    <text evidence="1">The sequence shown here is derived from an EMBL/GenBank/DDBJ whole genome shotgun (WGS) entry which is preliminary data.</text>
</comment>
<reference evidence="2" key="1">
    <citation type="journal article" date="2023" name="Front. Plant Sci.">
        <title>Chromosomal-level genome assembly of Melastoma candidum provides insights into trichome evolution.</title>
        <authorList>
            <person name="Zhong Y."/>
            <person name="Wu W."/>
            <person name="Sun C."/>
            <person name="Zou P."/>
            <person name="Liu Y."/>
            <person name="Dai S."/>
            <person name="Zhou R."/>
        </authorList>
    </citation>
    <scope>NUCLEOTIDE SEQUENCE [LARGE SCALE GENOMIC DNA]</scope>
</reference>
<name>A0ACB9QQM7_9MYRT</name>
<dbReference type="Proteomes" id="UP001057402">
    <property type="component" value="Chromosome 5"/>
</dbReference>